<proteinExistence type="predicted"/>
<protein>
    <submittedName>
        <fullName evidence="2">Caspase family protein</fullName>
    </submittedName>
</protein>
<gene>
    <name evidence="2" type="ORF">ENS31_09970</name>
</gene>
<dbReference type="GO" id="GO:0005737">
    <property type="term" value="C:cytoplasm"/>
    <property type="evidence" value="ECO:0007669"/>
    <property type="project" value="TreeGrafter"/>
</dbReference>
<dbReference type="PANTHER" id="PTHR48104">
    <property type="entry name" value="METACASPASE-4"/>
    <property type="match status" value="1"/>
</dbReference>
<dbReference type="Pfam" id="PF00656">
    <property type="entry name" value="Peptidase_C14"/>
    <property type="match status" value="1"/>
</dbReference>
<dbReference type="InterPro" id="IPR029030">
    <property type="entry name" value="Caspase-like_dom_sf"/>
</dbReference>
<sequence>MINGVSKHSMIFLRDMNSKSFLHSSFLILLYCFLICTESFAQDYDTQKRIQELKSLLKESQQNLNPQIYVSILLEINKLDSTDVLSKKQLKLLLKNSFDKISQSESLLDSCLIVINQPCDLPLINLVIYYLNKKNLGMANNYVEKLQYCGGKTTKKYIRTILNLKSEIEQEKLLDILVAINTNADTLVTAYSAYILYQLFYEQRIRLSEICKLLSIDKNILKMVFLTNPDSISTYLAETQTDFNSNIFNNFILALGGNEDFTNYTLDELKKMKKEFFYYYQMGDKYFLEKFLTNYREKKLEWSFTIEDVIRFSEIQRNEFFKPLLQIIIKNTILSENNEIKYRIGKILYENELYDECRYLFSKINYKYKSSNVPANLIPFLFVSYVMKQDSIFKLTAKEFFISSEKADLSKLREELNWWNKNNLKIEFLEKALAIFEMDKNYFNQINEEKKAEKKKEKNYYALLIAVQDYEDDNFDLKYPINDALELRDLLVKQYNFEEDNVILLKNPKRNEIIKTFTQLKSLLTPSDNLLIFYAGHGNWDEIAEQGYWLPSDVKPKDLSEVITNTEITAYIKSLKNNHTLLISDACFSGSIFKTRDAFIEESYNLDYYRNKKARKAITSGALTPVPDKSVFIEYLIKALRENKKKEITSEELFLKFREAVINNSPINQRPLFGNINESGDEGGDFIFIQN</sequence>
<dbReference type="AlphaFoldDB" id="A0A7V2ZKV5"/>
<dbReference type="GO" id="GO:0006508">
    <property type="term" value="P:proteolysis"/>
    <property type="evidence" value="ECO:0007669"/>
    <property type="project" value="InterPro"/>
</dbReference>
<dbReference type="SUPFAM" id="SSF52129">
    <property type="entry name" value="Caspase-like"/>
    <property type="match status" value="1"/>
</dbReference>
<reference evidence="2" key="1">
    <citation type="journal article" date="2020" name="mSystems">
        <title>Genome- and Community-Level Interaction Insights into Carbon Utilization and Element Cycling Functions of Hydrothermarchaeota in Hydrothermal Sediment.</title>
        <authorList>
            <person name="Zhou Z."/>
            <person name="Liu Y."/>
            <person name="Xu W."/>
            <person name="Pan J."/>
            <person name="Luo Z.H."/>
            <person name="Li M."/>
        </authorList>
    </citation>
    <scope>NUCLEOTIDE SEQUENCE [LARGE SCALE GENOMIC DNA]</scope>
    <source>
        <strain evidence="2">SpSt-479</strain>
    </source>
</reference>
<dbReference type="InterPro" id="IPR011600">
    <property type="entry name" value="Pept_C14_caspase"/>
</dbReference>
<organism evidence="2">
    <name type="scientific">Ignavibacterium album</name>
    <dbReference type="NCBI Taxonomy" id="591197"/>
    <lineage>
        <taxon>Bacteria</taxon>
        <taxon>Pseudomonadati</taxon>
        <taxon>Ignavibacteriota</taxon>
        <taxon>Ignavibacteria</taxon>
        <taxon>Ignavibacteriales</taxon>
        <taxon>Ignavibacteriaceae</taxon>
        <taxon>Ignavibacterium</taxon>
    </lineage>
</organism>
<name>A0A7V2ZKV5_9BACT</name>
<accession>A0A7V2ZKV5</accession>
<dbReference type="InterPro" id="IPR050452">
    <property type="entry name" value="Metacaspase"/>
</dbReference>
<dbReference type="EMBL" id="DSUJ01000008">
    <property type="protein sequence ID" value="HFI91837.1"/>
    <property type="molecule type" value="Genomic_DNA"/>
</dbReference>
<evidence type="ECO:0000313" key="2">
    <source>
        <dbReference type="EMBL" id="HFI91837.1"/>
    </source>
</evidence>
<dbReference type="GO" id="GO:0004197">
    <property type="term" value="F:cysteine-type endopeptidase activity"/>
    <property type="evidence" value="ECO:0007669"/>
    <property type="project" value="InterPro"/>
</dbReference>
<comment type="caution">
    <text evidence="2">The sequence shown here is derived from an EMBL/GenBank/DDBJ whole genome shotgun (WGS) entry which is preliminary data.</text>
</comment>
<dbReference type="Gene3D" id="3.40.50.1460">
    <property type="match status" value="1"/>
</dbReference>
<evidence type="ECO:0000259" key="1">
    <source>
        <dbReference type="Pfam" id="PF00656"/>
    </source>
</evidence>
<dbReference type="PANTHER" id="PTHR48104:SF30">
    <property type="entry name" value="METACASPASE-1"/>
    <property type="match status" value="1"/>
</dbReference>
<feature type="domain" description="Peptidase C14 caspase" evidence="1">
    <location>
        <begin position="461"/>
        <end position="672"/>
    </location>
</feature>